<proteinExistence type="predicted"/>
<keyword evidence="2" id="KW-1185">Reference proteome</keyword>
<dbReference type="AlphaFoldDB" id="A0A2T1HYR0"/>
<accession>A0A2T1HYR0</accession>
<evidence type="ECO:0008006" key="3">
    <source>
        <dbReference type="Google" id="ProtNLM"/>
    </source>
</evidence>
<comment type="caution">
    <text evidence="1">The sequence shown here is derived from an EMBL/GenBank/DDBJ whole genome shotgun (WGS) entry which is preliminary data.</text>
</comment>
<protein>
    <recommendedName>
        <fullName evidence="3">Terminase small subunit</fullName>
    </recommendedName>
</protein>
<dbReference type="EMBL" id="PVZS01000002">
    <property type="protein sequence ID" value="PSC06730.1"/>
    <property type="molecule type" value="Genomic_DNA"/>
</dbReference>
<name>A0A2T1HYR0_9HYPH</name>
<evidence type="ECO:0000313" key="1">
    <source>
        <dbReference type="EMBL" id="PSC06730.1"/>
    </source>
</evidence>
<organism evidence="1 2">
    <name type="scientific">Alsobacter soli</name>
    <dbReference type="NCBI Taxonomy" id="2109933"/>
    <lineage>
        <taxon>Bacteria</taxon>
        <taxon>Pseudomonadati</taxon>
        <taxon>Pseudomonadota</taxon>
        <taxon>Alphaproteobacteria</taxon>
        <taxon>Hyphomicrobiales</taxon>
        <taxon>Alsobacteraceae</taxon>
        <taxon>Alsobacter</taxon>
    </lineage>
</organism>
<sequence length="185" mass="20095">MGQGPKFWRDLRGVTEPAIVLYPKRIRRPSRMPDPKGRLTAQERTFAKHYAATGDGAYSARMAGYGSPAQRASANLQKPGVLAEVRLQARKRLESEGAEVGVQTLIEIATDRQQPGGTRVRAAAELVKQSGIGRADDGRPKEPHEMTASELQQAIEHLERLAGDRAKIISGVAVVSGAERDDIFA</sequence>
<dbReference type="Gene3D" id="1.10.10.1400">
    <property type="entry name" value="Terminase, small subunit, N-terminal DNA-binding domain, HTH motif"/>
    <property type="match status" value="1"/>
</dbReference>
<reference evidence="2" key="1">
    <citation type="submission" date="2018-03" db="EMBL/GenBank/DDBJ databases">
        <authorList>
            <person name="Sun L."/>
            <person name="Liu H."/>
            <person name="Chen W."/>
            <person name="Huang K."/>
            <person name="Liu W."/>
            <person name="Gao X."/>
        </authorList>
    </citation>
    <scope>NUCLEOTIDE SEQUENCE [LARGE SCALE GENOMIC DNA]</scope>
    <source>
        <strain evidence="2">SH9</strain>
    </source>
</reference>
<dbReference type="InterPro" id="IPR038713">
    <property type="entry name" value="Terminase_Gp1_N_sf"/>
</dbReference>
<gene>
    <name evidence="1" type="ORF">SLNSH_02740</name>
</gene>
<dbReference type="Proteomes" id="UP000239772">
    <property type="component" value="Unassembled WGS sequence"/>
</dbReference>
<evidence type="ECO:0000313" key="2">
    <source>
        <dbReference type="Proteomes" id="UP000239772"/>
    </source>
</evidence>